<gene>
    <name evidence="8" type="ORF">BL253_07870</name>
</gene>
<dbReference type="AlphaFoldDB" id="A0A1V2IEL2"/>
<dbReference type="GO" id="GO:0005524">
    <property type="term" value="F:ATP binding"/>
    <property type="evidence" value="ECO:0007669"/>
    <property type="project" value="UniProtKB-KW"/>
</dbReference>
<dbReference type="InterPro" id="IPR050166">
    <property type="entry name" value="ABC_transporter_ATP-bind"/>
</dbReference>
<keyword evidence="6" id="KW-0472">Membrane</keyword>
<dbReference type="Proteomes" id="UP000188929">
    <property type="component" value="Unassembled WGS sequence"/>
</dbReference>
<dbReference type="Gene3D" id="3.40.50.300">
    <property type="entry name" value="P-loop containing nucleotide triphosphate hydrolases"/>
    <property type="match status" value="1"/>
</dbReference>
<dbReference type="PROSITE" id="PS50893">
    <property type="entry name" value="ABC_TRANSPORTER_2"/>
    <property type="match status" value="1"/>
</dbReference>
<dbReference type="InterPro" id="IPR027417">
    <property type="entry name" value="P-loop_NTPase"/>
</dbReference>
<keyword evidence="4" id="KW-0547">Nucleotide-binding</keyword>
<comment type="caution">
    <text evidence="8">The sequence shown here is derived from an EMBL/GenBank/DDBJ whole genome shotgun (WGS) entry which is preliminary data.</text>
</comment>
<dbReference type="GO" id="GO:0016887">
    <property type="term" value="F:ATP hydrolysis activity"/>
    <property type="evidence" value="ECO:0007669"/>
    <property type="project" value="InterPro"/>
</dbReference>
<dbReference type="Pfam" id="PF00005">
    <property type="entry name" value="ABC_tran"/>
    <property type="match status" value="1"/>
</dbReference>
<evidence type="ECO:0000256" key="1">
    <source>
        <dbReference type="ARBA" id="ARBA00004202"/>
    </source>
</evidence>
<organism evidence="8 9">
    <name type="scientific">Pseudofrankia asymbiotica</name>
    <dbReference type="NCBI Taxonomy" id="1834516"/>
    <lineage>
        <taxon>Bacteria</taxon>
        <taxon>Bacillati</taxon>
        <taxon>Actinomycetota</taxon>
        <taxon>Actinomycetes</taxon>
        <taxon>Frankiales</taxon>
        <taxon>Frankiaceae</taxon>
        <taxon>Pseudofrankia</taxon>
    </lineage>
</organism>
<proteinExistence type="predicted"/>
<keyword evidence="3" id="KW-1003">Cell membrane</keyword>
<evidence type="ECO:0000256" key="2">
    <source>
        <dbReference type="ARBA" id="ARBA00022448"/>
    </source>
</evidence>
<keyword evidence="9" id="KW-1185">Reference proteome</keyword>
<evidence type="ECO:0000256" key="5">
    <source>
        <dbReference type="ARBA" id="ARBA00022840"/>
    </source>
</evidence>
<comment type="subcellular location">
    <subcellularLocation>
        <location evidence="1">Cell membrane</location>
        <topology evidence="1">Peripheral membrane protein</topology>
    </subcellularLocation>
</comment>
<keyword evidence="2" id="KW-0813">Transport</keyword>
<dbReference type="OrthoDB" id="9776369at2"/>
<name>A0A1V2IEL2_9ACTN</name>
<dbReference type="InterPro" id="IPR003439">
    <property type="entry name" value="ABC_transporter-like_ATP-bd"/>
</dbReference>
<accession>A0A1V2IEL2</accession>
<dbReference type="SMART" id="SM00382">
    <property type="entry name" value="AAA"/>
    <property type="match status" value="1"/>
</dbReference>
<evidence type="ECO:0000313" key="9">
    <source>
        <dbReference type="Proteomes" id="UP000188929"/>
    </source>
</evidence>
<evidence type="ECO:0000256" key="3">
    <source>
        <dbReference type="ARBA" id="ARBA00022475"/>
    </source>
</evidence>
<sequence length="263" mass="27812">MLRLDGVRLVHGAGTPTEVVALDHVDLEIPAGQFVTVVGSNGAGKSSLVNVVAGVYRPTRGRVLLGGRDVTRLAVHARAGAVARVFDDPLAGTAPDLSLADNLALAAARGRRRRLSPAVTPGRRAGMREDLAVLGLGLEHRLADPVTLLSAGQRQSVTMLMAGLRKPKLLLLDEHLAALDPRTRARVLDLTLQMHERLGCASMMITHSMRHAIEVGDRLLVMSRGRVIYDVAGPAKTALTPSDLVDIVSGLGDAPSDRQLLAG</sequence>
<dbReference type="PANTHER" id="PTHR42788:SF7">
    <property type="entry name" value="NITRATE ABC TRANSPORTER ATP-BINDING PROTEIN"/>
    <property type="match status" value="1"/>
</dbReference>
<evidence type="ECO:0000256" key="6">
    <source>
        <dbReference type="ARBA" id="ARBA00023136"/>
    </source>
</evidence>
<dbReference type="RefSeq" id="WP_076815051.1">
    <property type="nucleotide sequence ID" value="NZ_MOMC01000015.1"/>
</dbReference>
<dbReference type="SUPFAM" id="SSF52540">
    <property type="entry name" value="P-loop containing nucleoside triphosphate hydrolases"/>
    <property type="match status" value="1"/>
</dbReference>
<reference evidence="9" key="1">
    <citation type="submission" date="2016-10" db="EMBL/GenBank/DDBJ databases">
        <title>Frankia sp. NRRL B-16386 Genome sequencing.</title>
        <authorList>
            <person name="Ghodhbane-Gtari F."/>
            <person name="Swanson E."/>
            <person name="Gueddou A."/>
            <person name="Hezbri K."/>
            <person name="Ktari K."/>
            <person name="Nouioui I."/>
            <person name="Morris K."/>
            <person name="Simpson S."/>
            <person name="Abebe-Akele F."/>
            <person name="Thomas K."/>
            <person name="Gtari M."/>
            <person name="Tisa L.S."/>
        </authorList>
    </citation>
    <scope>NUCLEOTIDE SEQUENCE [LARGE SCALE GENOMIC DNA]</scope>
    <source>
        <strain evidence="9">NRRL B-16386</strain>
    </source>
</reference>
<evidence type="ECO:0000256" key="4">
    <source>
        <dbReference type="ARBA" id="ARBA00022741"/>
    </source>
</evidence>
<dbReference type="GO" id="GO:0005886">
    <property type="term" value="C:plasma membrane"/>
    <property type="evidence" value="ECO:0007669"/>
    <property type="project" value="UniProtKB-SubCell"/>
</dbReference>
<dbReference type="STRING" id="1834516.BL253_07870"/>
<feature type="domain" description="ABC transporter" evidence="7">
    <location>
        <begin position="2"/>
        <end position="249"/>
    </location>
</feature>
<keyword evidence="5 8" id="KW-0067">ATP-binding</keyword>
<dbReference type="EMBL" id="MOMC01000015">
    <property type="protein sequence ID" value="ONH31594.1"/>
    <property type="molecule type" value="Genomic_DNA"/>
</dbReference>
<dbReference type="InterPro" id="IPR003593">
    <property type="entry name" value="AAA+_ATPase"/>
</dbReference>
<evidence type="ECO:0000313" key="8">
    <source>
        <dbReference type="EMBL" id="ONH31594.1"/>
    </source>
</evidence>
<dbReference type="PANTHER" id="PTHR42788">
    <property type="entry name" value="TAURINE IMPORT ATP-BINDING PROTEIN-RELATED"/>
    <property type="match status" value="1"/>
</dbReference>
<protein>
    <submittedName>
        <fullName evidence="8">ABC transporter ATP-binding protein</fullName>
    </submittedName>
</protein>
<evidence type="ECO:0000259" key="7">
    <source>
        <dbReference type="PROSITE" id="PS50893"/>
    </source>
</evidence>